<accession>A0A9P9KNY0</accession>
<gene>
    <name evidence="1" type="ORF">B0J15DRAFT_487225</name>
</gene>
<reference evidence="1" key="1">
    <citation type="journal article" date="2021" name="Nat. Commun.">
        <title>Genetic determinants of endophytism in the Arabidopsis root mycobiome.</title>
        <authorList>
            <person name="Mesny F."/>
            <person name="Miyauchi S."/>
            <person name="Thiergart T."/>
            <person name="Pickel B."/>
            <person name="Atanasova L."/>
            <person name="Karlsson M."/>
            <person name="Huettel B."/>
            <person name="Barry K.W."/>
            <person name="Haridas S."/>
            <person name="Chen C."/>
            <person name="Bauer D."/>
            <person name="Andreopoulos W."/>
            <person name="Pangilinan J."/>
            <person name="LaButti K."/>
            <person name="Riley R."/>
            <person name="Lipzen A."/>
            <person name="Clum A."/>
            <person name="Drula E."/>
            <person name="Henrissat B."/>
            <person name="Kohler A."/>
            <person name="Grigoriev I.V."/>
            <person name="Martin F.M."/>
            <person name="Hacquard S."/>
        </authorList>
    </citation>
    <scope>NUCLEOTIDE SEQUENCE</scope>
    <source>
        <strain evidence="1">FSSC 5 MPI-SDFR-AT-0091</strain>
    </source>
</reference>
<name>A0A9P9KNY0_FUSSL</name>
<evidence type="ECO:0000313" key="2">
    <source>
        <dbReference type="Proteomes" id="UP000736672"/>
    </source>
</evidence>
<dbReference type="Proteomes" id="UP000736672">
    <property type="component" value="Unassembled WGS sequence"/>
</dbReference>
<comment type="caution">
    <text evidence="1">The sequence shown here is derived from an EMBL/GenBank/DDBJ whole genome shotgun (WGS) entry which is preliminary data.</text>
</comment>
<organism evidence="1 2">
    <name type="scientific">Fusarium solani</name>
    <name type="common">Filamentous fungus</name>
    <dbReference type="NCBI Taxonomy" id="169388"/>
    <lineage>
        <taxon>Eukaryota</taxon>
        <taxon>Fungi</taxon>
        <taxon>Dikarya</taxon>
        <taxon>Ascomycota</taxon>
        <taxon>Pezizomycotina</taxon>
        <taxon>Sordariomycetes</taxon>
        <taxon>Hypocreomycetidae</taxon>
        <taxon>Hypocreales</taxon>
        <taxon>Nectriaceae</taxon>
        <taxon>Fusarium</taxon>
        <taxon>Fusarium solani species complex</taxon>
    </lineage>
</organism>
<keyword evidence="2" id="KW-1185">Reference proteome</keyword>
<dbReference type="AlphaFoldDB" id="A0A9P9KNY0"/>
<dbReference type="EMBL" id="JAGTJS010000006">
    <property type="protein sequence ID" value="KAH7265751.1"/>
    <property type="molecule type" value="Genomic_DNA"/>
</dbReference>
<evidence type="ECO:0000313" key="1">
    <source>
        <dbReference type="EMBL" id="KAH7265751.1"/>
    </source>
</evidence>
<proteinExistence type="predicted"/>
<sequence>MTSHDPVHFIIPQELLIAVPRITASRPSSIRVAPQPLLQRHRSHRPTLLSTHLQTSPPDFFIPSREDSLRGEAQISTPAALPSNALVAEKAGPFRCARAAAANISALLRLFMVPAYQEELLEKRWREIHPREAGDRRMGDLG</sequence>
<protein>
    <submittedName>
        <fullName evidence="1">Uncharacterized protein</fullName>
    </submittedName>
</protein>